<dbReference type="InterPro" id="IPR001510">
    <property type="entry name" value="Znf_PARP"/>
</dbReference>
<gene>
    <name evidence="9" type="ORF">CTI12_AA464150</name>
</gene>
<proteinExistence type="predicted"/>
<evidence type="ECO:0000259" key="7">
    <source>
        <dbReference type="PROSITE" id="PS50064"/>
    </source>
</evidence>
<feature type="domain" description="PARP catalytic" evidence="8">
    <location>
        <begin position="1"/>
        <end position="175"/>
    </location>
</feature>
<evidence type="ECO:0000256" key="2">
    <source>
        <dbReference type="ARBA" id="ARBA00022679"/>
    </source>
</evidence>
<dbReference type="GO" id="GO:0008270">
    <property type="term" value="F:zinc ion binding"/>
    <property type="evidence" value="ECO:0007669"/>
    <property type="project" value="InterPro"/>
</dbReference>
<feature type="domain" description="PARP-type" evidence="7">
    <location>
        <begin position="1"/>
        <end position="38"/>
    </location>
</feature>
<dbReference type="PROSITE" id="PS50064">
    <property type="entry name" value="ZF_PARP_2"/>
    <property type="match status" value="1"/>
</dbReference>
<dbReference type="SUPFAM" id="SSF57716">
    <property type="entry name" value="Glucocorticoid receptor-like (DNA-binding domain)"/>
    <property type="match status" value="1"/>
</dbReference>
<dbReference type="Pfam" id="PF00644">
    <property type="entry name" value="PARP"/>
    <property type="match status" value="1"/>
</dbReference>
<evidence type="ECO:0000256" key="6">
    <source>
        <dbReference type="RuleBase" id="RU362114"/>
    </source>
</evidence>
<accession>A0A2U1LQU6</accession>
<comment type="caution">
    <text evidence="9">The sequence shown here is derived from an EMBL/GenBank/DDBJ whole genome shotgun (WGS) entry which is preliminary data.</text>
</comment>
<keyword evidence="2 6" id="KW-0808">Transferase</keyword>
<organism evidence="9 10">
    <name type="scientific">Artemisia annua</name>
    <name type="common">Sweet wormwood</name>
    <dbReference type="NCBI Taxonomy" id="35608"/>
    <lineage>
        <taxon>Eukaryota</taxon>
        <taxon>Viridiplantae</taxon>
        <taxon>Streptophyta</taxon>
        <taxon>Embryophyta</taxon>
        <taxon>Tracheophyta</taxon>
        <taxon>Spermatophyta</taxon>
        <taxon>Magnoliopsida</taxon>
        <taxon>eudicotyledons</taxon>
        <taxon>Gunneridae</taxon>
        <taxon>Pentapetalae</taxon>
        <taxon>asterids</taxon>
        <taxon>campanulids</taxon>
        <taxon>Asterales</taxon>
        <taxon>Asteraceae</taxon>
        <taxon>Asteroideae</taxon>
        <taxon>Anthemideae</taxon>
        <taxon>Artemisiinae</taxon>
        <taxon>Artemisia</taxon>
    </lineage>
</organism>
<dbReference type="AlphaFoldDB" id="A0A2U1LQU6"/>
<dbReference type="EC" id="2.4.2.-" evidence="6"/>
<reference evidence="9 10" key="1">
    <citation type="journal article" date="2018" name="Mol. Plant">
        <title>The genome of Artemisia annua provides insight into the evolution of Asteraceae family and artemisinin biosynthesis.</title>
        <authorList>
            <person name="Shen Q."/>
            <person name="Zhang L."/>
            <person name="Liao Z."/>
            <person name="Wang S."/>
            <person name="Yan T."/>
            <person name="Shi P."/>
            <person name="Liu M."/>
            <person name="Fu X."/>
            <person name="Pan Q."/>
            <person name="Wang Y."/>
            <person name="Lv Z."/>
            <person name="Lu X."/>
            <person name="Zhang F."/>
            <person name="Jiang W."/>
            <person name="Ma Y."/>
            <person name="Chen M."/>
            <person name="Hao X."/>
            <person name="Li L."/>
            <person name="Tang Y."/>
            <person name="Lv G."/>
            <person name="Zhou Y."/>
            <person name="Sun X."/>
            <person name="Brodelius P.E."/>
            <person name="Rose J.K.C."/>
            <person name="Tang K."/>
        </authorList>
    </citation>
    <scope>NUCLEOTIDE SEQUENCE [LARGE SCALE GENOMIC DNA]</scope>
    <source>
        <strain evidence="10">cv. Huhao1</strain>
        <tissue evidence="9">Leaf</tissue>
    </source>
</reference>
<dbReference type="SUPFAM" id="SSF56399">
    <property type="entry name" value="ADP-ribosylation"/>
    <property type="match status" value="1"/>
</dbReference>
<dbReference type="PANTHER" id="PTHR10459">
    <property type="entry name" value="DNA LIGASE"/>
    <property type="match status" value="1"/>
</dbReference>
<protein>
    <recommendedName>
        <fullName evidence="6">Poly [ADP-ribose] polymerase</fullName>
        <shortName evidence="6">PARP</shortName>
        <ecNumber evidence="6">2.4.2.-</ecNumber>
    </recommendedName>
</protein>
<dbReference type="GO" id="GO:0070212">
    <property type="term" value="P:protein poly-ADP-ribosylation"/>
    <property type="evidence" value="ECO:0007669"/>
    <property type="project" value="TreeGrafter"/>
</dbReference>
<dbReference type="Proteomes" id="UP000245207">
    <property type="component" value="Unassembled WGS sequence"/>
</dbReference>
<sequence>MWNHATCILRKPKQIKSCDDVEGIETLRWEDQQKIRNQGLRIAPPEAPATGYMFGKGIYFADLVSKSAQYCFTDKKNPVGLMLLSEVALGDMYELKQAKYMDKPPKGKDSTKGLGQKIPNESEHVKWRDDVVVPCGKPVSSNVKATGLMYNEYIVYNTDQVKLQFLLKVRFHHKR</sequence>
<dbReference type="EMBL" id="PKPP01008184">
    <property type="protein sequence ID" value="PWA51354.1"/>
    <property type="molecule type" value="Genomic_DNA"/>
</dbReference>
<evidence type="ECO:0000256" key="4">
    <source>
        <dbReference type="ARBA" id="ARBA00022833"/>
    </source>
</evidence>
<keyword evidence="5 6" id="KW-0520">NAD</keyword>
<dbReference type="GO" id="GO:0005730">
    <property type="term" value="C:nucleolus"/>
    <property type="evidence" value="ECO:0007669"/>
    <property type="project" value="TreeGrafter"/>
</dbReference>
<dbReference type="InterPro" id="IPR012317">
    <property type="entry name" value="Poly(ADP-ribose)pol_cat_dom"/>
</dbReference>
<evidence type="ECO:0000256" key="1">
    <source>
        <dbReference type="ARBA" id="ARBA00022676"/>
    </source>
</evidence>
<dbReference type="GO" id="GO:0003950">
    <property type="term" value="F:NAD+ poly-ADP-ribosyltransferase activity"/>
    <property type="evidence" value="ECO:0007669"/>
    <property type="project" value="UniProtKB-UniRule"/>
</dbReference>
<keyword evidence="3" id="KW-0479">Metal-binding</keyword>
<evidence type="ECO:0000259" key="8">
    <source>
        <dbReference type="PROSITE" id="PS51059"/>
    </source>
</evidence>
<dbReference type="GO" id="GO:0006302">
    <property type="term" value="P:double-strand break repair"/>
    <property type="evidence" value="ECO:0007669"/>
    <property type="project" value="TreeGrafter"/>
</dbReference>
<evidence type="ECO:0000256" key="3">
    <source>
        <dbReference type="ARBA" id="ARBA00022723"/>
    </source>
</evidence>
<name>A0A2U1LQU6_ARTAN</name>
<evidence type="ECO:0000313" key="10">
    <source>
        <dbReference type="Proteomes" id="UP000245207"/>
    </source>
</evidence>
<dbReference type="STRING" id="35608.A0A2U1LQU6"/>
<keyword evidence="1 6" id="KW-0328">Glycosyltransferase</keyword>
<dbReference type="InterPro" id="IPR050800">
    <property type="entry name" value="ARTD/PARP"/>
</dbReference>
<dbReference type="Gene3D" id="3.90.228.10">
    <property type="match status" value="1"/>
</dbReference>
<evidence type="ECO:0000313" key="9">
    <source>
        <dbReference type="EMBL" id="PWA51354.1"/>
    </source>
</evidence>
<dbReference type="GO" id="GO:1990404">
    <property type="term" value="F:NAD+-protein mono-ADP-ribosyltransferase activity"/>
    <property type="evidence" value="ECO:0007669"/>
    <property type="project" value="TreeGrafter"/>
</dbReference>
<keyword evidence="10" id="KW-1185">Reference proteome</keyword>
<keyword evidence="4" id="KW-0862">Zinc</keyword>
<dbReference type="PANTHER" id="PTHR10459:SF80">
    <property type="entry name" value="POLY [ADP-RIBOSE] POLYMERASE 1"/>
    <property type="match status" value="1"/>
</dbReference>
<dbReference type="GO" id="GO:0003677">
    <property type="term" value="F:DNA binding"/>
    <property type="evidence" value="ECO:0007669"/>
    <property type="project" value="InterPro"/>
</dbReference>
<evidence type="ECO:0000256" key="5">
    <source>
        <dbReference type="ARBA" id="ARBA00023027"/>
    </source>
</evidence>
<dbReference type="OrthoDB" id="2017365at2759"/>
<dbReference type="PROSITE" id="PS51059">
    <property type="entry name" value="PARP_CATALYTIC"/>
    <property type="match status" value="1"/>
</dbReference>